<feature type="transmembrane region" description="Helical" evidence="2">
    <location>
        <begin position="155"/>
        <end position="179"/>
    </location>
</feature>
<sequence length="738" mass="82230">MPQTPSTPQSLTSQPLSVRVRGDLQFVATKHKHESAVVAKDPVAMKYHRMRPDEFFVLQMLDGSTSLDSIKESYEQQFAPDKVSAVDLNRLLFRFHESGLTISDAREQGQRLQTRRTKEQRKKWMQHLSGLLFIRFPGVDPEPLLKRLYPFARPFLSPLALMVIVCTCLYALAVFVIRWDTFSTEFPSMGQWIRLESVLILAAVIGTTKVFHELGHAIICKHFGGECHQIGPMLLVFTPALYCDTSDSWMLPSRFQRAAVGLAGIATELVLASLATLIWASTAPGIVHYIAMNVMLVCGVSTIVFNANPLLRYDGYYVLSDLWDVPNLGQKSTRMLSNLAANLFLGVDESSDESLTASEKFWFTTYALAAFLYRWILTLVILWIVSLILRPYRLESVGRVLCVFAAGGMLFALLRGPYQFLKNPGRRGKLKMKRSLFSVAGAALLVAACFFPLPTSLSASARVLPRQEAPIYVSTTGLFTELHAKPGDVVNEGDAIATFSNPDVELKYLQTKGRYESQASIVESIRLASLNTPEAANDLPSQQALLDDLHQQLQSRRSRRDGLVIKAPASGKLLAAPRRNEDVEAMSQSRLVSWSGYPTDESNQNCLMESGFELMSVLVDEAWDAEIVLSQSQVERIEVGADVKLALAAVPSKTFSGKVVSISIRQWNEQQDRDRRDDPRASRQTQPASTSYLVRVELAEVDALPMITGFDAISRIEAKPLSVADRVTRTLSSLLRFR</sequence>
<dbReference type="PANTHER" id="PTHR13325:SF3">
    <property type="entry name" value="MEMBRANE-BOUND TRANSCRIPTION FACTOR SITE-2 PROTEASE"/>
    <property type="match status" value="1"/>
</dbReference>
<dbReference type="InterPro" id="IPR001193">
    <property type="entry name" value="MBTPS2"/>
</dbReference>
<evidence type="ECO:0000313" key="3">
    <source>
        <dbReference type="EMBL" id="TWT50501.1"/>
    </source>
</evidence>
<dbReference type="OrthoDB" id="9759690at2"/>
<dbReference type="Gene3D" id="2.40.30.170">
    <property type="match status" value="1"/>
</dbReference>
<feature type="compositionally biased region" description="Basic and acidic residues" evidence="1">
    <location>
        <begin position="670"/>
        <end position="681"/>
    </location>
</feature>
<evidence type="ECO:0000256" key="1">
    <source>
        <dbReference type="SAM" id="MobiDB-lite"/>
    </source>
</evidence>
<gene>
    <name evidence="3" type="ORF">Pla22_32440</name>
</gene>
<keyword evidence="2" id="KW-0812">Transmembrane</keyword>
<keyword evidence="2" id="KW-1133">Transmembrane helix</keyword>
<evidence type="ECO:0000313" key="4">
    <source>
        <dbReference type="Proteomes" id="UP000316598"/>
    </source>
</evidence>
<keyword evidence="2" id="KW-0472">Membrane</keyword>
<comment type="caution">
    <text evidence="3">The sequence shown here is derived from an EMBL/GenBank/DDBJ whole genome shotgun (WGS) entry which is preliminary data.</text>
</comment>
<feature type="transmembrane region" description="Helical" evidence="2">
    <location>
        <begin position="191"/>
        <end position="211"/>
    </location>
</feature>
<organism evidence="3 4">
    <name type="scientific">Rubripirellula amarantea</name>
    <dbReference type="NCBI Taxonomy" id="2527999"/>
    <lineage>
        <taxon>Bacteria</taxon>
        <taxon>Pseudomonadati</taxon>
        <taxon>Planctomycetota</taxon>
        <taxon>Planctomycetia</taxon>
        <taxon>Pirellulales</taxon>
        <taxon>Pirellulaceae</taxon>
        <taxon>Rubripirellula</taxon>
    </lineage>
</organism>
<dbReference type="RefSeq" id="WP_146515721.1">
    <property type="nucleotide sequence ID" value="NZ_SJPI01000002.1"/>
</dbReference>
<feature type="transmembrane region" description="Helical" evidence="2">
    <location>
        <begin position="397"/>
        <end position="414"/>
    </location>
</feature>
<feature type="region of interest" description="Disordered" evidence="1">
    <location>
        <begin position="669"/>
        <end position="688"/>
    </location>
</feature>
<dbReference type="CDD" id="cd05709">
    <property type="entry name" value="S2P-M50"/>
    <property type="match status" value="1"/>
</dbReference>
<feature type="transmembrane region" description="Helical" evidence="2">
    <location>
        <begin position="286"/>
        <end position="307"/>
    </location>
</feature>
<dbReference type="EMBL" id="SJPI01000002">
    <property type="protein sequence ID" value="TWT50501.1"/>
    <property type="molecule type" value="Genomic_DNA"/>
</dbReference>
<feature type="transmembrane region" description="Helical" evidence="2">
    <location>
        <begin position="258"/>
        <end position="280"/>
    </location>
</feature>
<protein>
    <submittedName>
        <fullName evidence="3">Peptidase family M50</fullName>
    </submittedName>
</protein>
<proteinExistence type="predicted"/>
<dbReference type="GO" id="GO:0031293">
    <property type="term" value="P:membrane protein intracellular domain proteolysis"/>
    <property type="evidence" value="ECO:0007669"/>
    <property type="project" value="TreeGrafter"/>
</dbReference>
<dbReference type="PANTHER" id="PTHR13325">
    <property type="entry name" value="PROTEASE M50 MEMBRANE-BOUND TRANSCRIPTION FACTOR SITE 2 PROTEASE"/>
    <property type="match status" value="1"/>
</dbReference>
<dbReference type="AlphaFoldDB" id="A0A5C5WKF2"/>
<dbReference type="GO" id="GO:0005737">
    <property type="term" value="C:cytoplasm"/>
    <property type="evidence" value="ECO:0007669"/>
    <property type="project" value="TreeGrafter"/>
</dbReference>
<dbReference type="Proteomes" id="UP000316598">
    <property type="component" value="Unassembled WGS sequence"/>
</dbReference>
<keyword evidence="4" id="KW-1185">Reference proteome</keyword>
<dbReference type="GO" id="GO:0016020">
    <property type="term" value="C:membrane"/>
    <property type="evidence" value="ECO:0007669"/>
    <property type="project" value="InterPro"/>
</dbReference>
<dbReference type="GO" id="GO:0004222">
    <property type="term" value="F:metalloendopeptidase activity"/>
    <property type="evidence" value="ECO:0007669"/>
    <property type="project" value="InterPro"/>
</dbReference>
<accession>A0A5C5WKF2</accession>
<feature type="transmembrane region" description="Helical" evidence="2">
    <location>
        <begin position="361"/>
        <end position="385"/>
    </location>
</feature>
<feature type="transmembrane region" description="Helical" evidence="2">
    <location>
        <begin position="435"/>
        <end position="453"/>
    </location>
</feature>
<reference evidence="3 4" key="1">
    <citation type="submission" date="2019-02" db="EMBL/GenBank/DDBJ databases">
        <title>Deep-cultivation of Planctomycetes and their phenomic and genomic characterization uncovers novel biology.</title>
        <authorList>
            <person name="Wiegand S."/>
            <person name="Jogler M."/>
            <person name="Boedeker C."/>
            <person name="Pinto D."/>
            <person name="Vollmers J."/>
            <person name="Rivas-Marin E."/>
            <person name="Kohn T."/>
            <person name="Peeters S.H."/>
            <person name="Heuer A."/>
            <person name="Rast P."/>
            <person name="Oberbeckmann S."/>
            <person name="Bunk B."/>
            <person name="Jeske O."/>
            <person name="Meyerdierks A."/>
            <person name="Storesund J.E."/>
            <person name="Kallscheuer N."/>
            <person name="Luecker S."/>
            <person name="Lage O.M."/>
            <person name="Pohl T."/>
            <person name="Merkel B.J."/>
            <person name="Hornburger P."/>
            <person name="Mueller R.-W."/>
            <person name="Bruemmer F."/>
            <person name="Labrenz M."/>
            <person name="Spormann A.M."/>
            <person name="Op Den Camp H."/>
            <person name="Overmann J."/>
            <person name="Amann R."/>
            <person name="Jetten M.S.M."/>
            <person name="Mascher T."/>
            <person name="Medema M.H."/>
            <person name="Devos D.P."/>
            <person name="Kaster A.-K."/>
            <person name="Ovreas L."/>
            <person name="Rohde M."/>
            <person name="Galperin M.Y."/>
            <person name="Jogler C."/>
        </authorList>
    </citation>
    <scope>NUCLEOTIDE SEQUENCE [LARGE SCALE GENOMIC DNA]</scope>
    <source>
        <strain evidence="3 4">Pla22</strain>
    </source>
</reference>
<evidence type="ECO:0000256" key="2">
    <source>
        <dbReference type="SAM" id="Phobius"/>
    </source>
</evidence>
<name>A0A5C5WKF2_9BACT</name>